<dbReference type="SUPFAM" id="SSF81383">
    <property type="entry name" value="F-box domain"/>
    <property type="match status" value="1"/>
</dbReference>
<dbReference type="AlphaFoldDB" id="A0A814HC33"/>
<organism evidence="2 3">
    <name type="scientific">Rotaria sordida</name>
    <dbReference type="NCBI Taxonomy" id="392033"/>
    <lineage>
        <taxon>Eukaryota</taxon>
        <taxon>Metazoa</taxon>
        <taxon>Spiralia</taxon>
        <taxon>Gnathifera</taxon>
        <taxon>Rotifera</taxon>
        <taxon>Eurotatoria</taxon>
        <taxon>Bdelloidea</taxon>
        <taxon>Philodinida</taxon>
        <taxon>Philodinidae</taxon>
        <taxon>Rotaria</taxon>
    </lineage>
</organism>
<dbReference type="CDD" id="cd09917">
    <property type="entry name" value="F-box_SF"/>
    <property type="match status" value="1"/>
</dbReference>
<sequence>MTQNNGLIETLPTEIFHRIFDYLNVQTILLSIRYVCRQLNALTNTYDRYDLNLNLISKVSFIRICHLIQPESIISLTFADDDKQPGQFELFLSLVNIQKLRRIRSLTFLGIDEITFHVIVNTLNIDLLHRFTIKIIEYDERRWNTTNKILTRICSQVNLYNLDLNIENRRLKTLIWPLHCSIKKLTINDSIDFDYICQILKCSPQLKIFVLNYSLHSMLHGHILTSTLSPLFQQLISLTIEHYDTAIETLESFLKLMPSLIHLKLIGESVSYDHLDGYRWEQFIEKNLPKLNKFEFFFVWCHASLPILDHIERLITHYRSLFWIETKQWFVYIEELTDSSQAICLYSTPSCISNFKYEISPHKILLSSPIEINRNNLLITDYVDTLFLTLNEELANYLKDDSKILKKPLFHKATKLNIDLPSDQVAIEPYNISQLIDFSKIIEIKLKCSSSKSHHDRTVWMNLSLLISLASNLSSLIILDLSDSLETLDTEHVLSMIPPGIKNLQMSINDLDQTQMIIQQCSLSWAKFDVYNQSLKDQLIAWLNKCTGNSTYKTEWGMISIWFGTKQNAQLSKLRTRHKRIKLSNHNRVTS</sequence>
<evidence type="ECO:0000313" key="3">
    <source>
        <dbReference type="Proteomes" id="UP000663889"/>
    </source>
</evidence>
<dbReference type="Pfam" id="PF12937">
    <property type="entry name" value="F-box-like"/>
    <property type="match status" value="1"/>
</dbReference>
<evidence type="ECO:0000259" key="1">
    <source>
        <dbReference type="PROSITE" id="PS50181"/>
    </source>
</evidence>
<accession>A0A814HC33</accession>
<dbReference type="InterPro" id="IPR001810">
    <property type="entry name" value="F-box_dom"/>
</dbReference>
<evidence type="ECO:0000313" key="2">
    <source>
        <dbReference type="EMBL" id="CAF1008790.1"/>
    </source>
</evidence>
<feature type="domain" description="F-box" evidence="1">
    <location>
        <begin position="5"/>
        <end position="53"/>
    </location>
</feature>
<name>A0A814HC33_9BILA</name>
<proteinExistence type="predicted"/>
<protein>
    <recommendedName>
        <fullName evidence="1">F-box domain-containing protein</fullName>
    </recommendedName>
</protein>
<dbReference type="PROSITE" id="PS50181">
    <property type="entry name" value="FBOX"/>
    <property type="match status" value="1"/>
</dbReference>
<dbReference type="Proteomes" id="UP000663889">
    <property type="component" value="Unassembled WGS sequence"/>
</dbReference>
<gene>
    <name evidence="2" type="ORF">SEV965_LOCUS11182</name>
</gene>
<reference evidence="2" key="1">
    <citation type="submission" date="2021-02" db="EMBL/GenBank/DDBJ databases">
        <authorList>
            <person name="Nowell W R."/>
        </authorList>
    </citation>
    <scope>NUCLEOTIDE SEQUENCE</scope>
</reference>
<dbReference type="InterPro" id="IPR036047">
    <property type="entry name" value="F-box-like_dom_sf"/>
</dbReference>
<comment type="caution">
    <text evidence="2">The sequence shown here is derived from an EMBL/GenBank/DDBJ whole genome shotgun (WGS) entry which is preliminary data.</text>
</comment>
<dbReference type="EMBL" id="CAJNOU010000476">
    <property type="protein sequence ID" value="CAF1008790.1"/>
    <property type="molecule type" value="Genomic_DNA"/>
</dbReference>
<dbReference type="Gene3D" id="1.20.1280.50">
    <property type="match status" value="1"/>
</dbReference>